<dbReference type="InParanoid" id="B2A3J9"/>
<dbReference type="HOGENOM" id="CLU_034084_1_1_9"/>
<dbReference type="InterPro" id="IPR011761">
    <property type="entry name" value="ATP-grasp"/>
</dbReference>
<dbReference type="EMBL" id="CP001034">
    <property type="protein sequence ID" value="ACB86428.1"/>
    <property type="molecule type" value="Genomic_DNA"/>
</dbReference>
<dbReference type="KEGG" id="nth:Nther_2881"/>
<dbReference type="Proteomes" id="UP000001683">
    <property type="component" value="Chromosome"/>
</dbReference>
<dbReference type="InterPro" id="IPR013815">
    <property type="entry name" value="ATP_grasp_subdomain_1"/>
</dbReference>
<dbReference type="STRING" id="457570.Nther_2881"/>
<name>B2A3J9_NATTJ</name>
<dbReference type="Gene3D" id="3.30.470.20">
    <property type="entry name" value="ATP-grasp fold, B domain"/>
    <property type="match status" value="1"/>
</dbReference>
<keyword evidence="4" id="KW-1185">Reference proteome</keyword>
<dbReference type="PROSITE" id="PS50975">
    <property type="entry name" value="ATP_GRASP"/>
    <property type="match status" value="1"/>
</dbReference>
<sequence length="399" mass="45906">MTKRKAIVLGVNYYIGLSAIRSLGKEGIPVIAMDYDPLSYGFGSKYVSEQVLIPDINKEGENKVVEFLKNFGKKFSEKPVLLPAADPYAIMISNSVDELEDYYLFPPLPKGLVSDLVNKHKLYKLAQKHGMPIPKTFFVQGIEDLENIKNEMVYPCIVKPELSHEFVKKFRKKVFEVSNYRQLYEAVSSATDADLDVMIQEIIPGPDDHVYTYDAYFNRNAEPVKVFTNRKQRQFPIHFGASVFTESVFEPRIIQLGEDFLKKIGYHGIVEIELKKDPRNGKFYMIEINPRVTNFNNVILTSGINLPAAQYYDMIGESLSQQINREEGLKFVYFYEDVKAAFNYMSSGELSFFRWIKSYIGPLSYAIFDLQDLKPLILFIKKLIKRFFKKITGARTKGV</sequence>
<dbReference type="GO" id="GO:0005524">
    <property type="term" value="F:ATP binding"/>
    <property type="evidence" value="ECO:0007669"/>
    <property type="project" value="UniProtKB-UniRule"/>
</dbReference>
<protein>
    <submittedName>
        <fullName evidence="3">ATP-grasp protein-like protein</fullName>
    </submittedName>
</protein>
<dbReference type="SUPFAM" id="SSF56059">
    <property type="entry name" value="Glutathione synthetase ATP-binding domain-like"/>
    <property type="match status" value="1"/>
</dbReference>
<dbReference type="OrthoDB" id="5420347at2"/>
<dbReference type="PROSITE" id="PS00867">
    <property type="entry name" value="CPSASE_2"/>
    <property type="match status" value="1"/>
</dbReference>
<accession>B2A3J9</accession>
<dbReference type="RefSeq" id="WP_012449260.1">
    <property type="nucleotide sequence ID" value="NC_010718.1"/>
</dbReference>
<evidence type="ECO:0000256" key="1">
    <source>
        <dbReference type="PROSITE-ProRule" id="PRU00409"/>
    </source>
</evidence>
<dbReference type="eggNOG" id="COG3919">
    <property type="taxonomic scope" value="Bacteria"/>
</dbReference>
<keyword evidence="1" id="KW-0547">Nucleotide-binding</keyword>
<dbReference type="Gene3D" id="3.30.1490.20">
    <property type="entry name" value="ATP-grasp fold, A domain"/>
    <property type="match status" value="1"/>
</dbReference>
<dbReference type="GO" id="GO:0046872">
    <property type="term" value="F:metal ion binding"/>
    <property type="evidence" value="ECO:0007669"/>
    <property type="project" value="InterPro"/>
</dbReference>
<reference evidence="3 4" key="1">
    <citation type="submission" date="2008-04" db="EMBL/GenBank/DDBJ databases">
        <title>Complete sequence of chromosome of Natranaerobius thermophilus JW/NM-WN-LF.</title>
        <authorList>
            <consortium name="US DOE Joint Genome Institute"/>
            <person name="Copeland A."/>
            <person name="Lucas S."/>
            <person name="Lapidus A."/>
            <person name="Glavina del Rio T."/>
            <person name="Dalin E."/>
            <person name="Tice H."/>
            <person name="Bruce D."/>
            <person name="Goodwin L."/>
            <person name="Pitluck S."/>
            <person name="Chertkov O."/>
            <person name="Brettin T."/>
            <person name="Detter J.C."/>
            <person name="Han C."/>
            <person name="Kuske C.R."/>
            <person name="Schmutz J."/>
            <person name="Larimer F."/>
            <person name="Land M."/>
            <person name="Hauser L."/>
            <person name="Kyrpides N."/>
            <person name="Lykidis A."/>
            <person name="Mesbah N.M."/>
            <person name="Wiegel J."/>
        </authorList>
    </citation>
    <scope>NUCLEOTIDE SEQUENCE [LARGE SCALE GENOMIC DNA]</scope>
    <source>
        <strain evidence="4">ATCC BAA-1301 / DSM 18059 / JW/NM-WN-LF</strain>
    </source>
</reference>
<proteinExistence type="predicted"/>
<feature type="domain" description="ATP-grasp" evidence="2">
    <location>
        <begin position="123"/>
        <end position="315"/>
    </location>
</feature>
<reference evidence="3 4" key="2">
    <citation type="journal article" date="2011" name="J. Bacteriol.">
        <title>Complete genome sequence of the anaerobic, halophilic alkalithermophile Natranaerobius thermophilus JW/NM-WN-LF.</title>
        <authorList>
            <person name="Zhao B."/>
            <person name="Mesbah N.M."/>
            <person name="Dalin E."/>
            <person name="Goodwin L."/>
            <person name="Nolan M."/>
            <person name="Pitluck S."/>
            <person name="Chertkov O."/>
            <person name="Brettin T.S."/>
            <person name="Han J."/>
            <person name="Larimer F.W."/>
            <person name="Land M.L."/>
            <person name="Hauser L."/>
            <person name="Kyrpides N."/>
            <person name="Wiegel J."/>
        </authorList>
    </citation>
    <scope>NUCLEOTIDE SEQUENCE [LARGE SCALE GENOMIC DNA]</scope>
    <source>
        <strain evidence="4">ATCC BAA-1301 / DSM 18059 / JW/NM-WN-LF</strain>
    </source>
</reference>
<gene>
    <name evidence="3" type="ordered locus">Nther_2881</name>
</gene>
<dbReference type="InterPro" id="IPR005479">
    <property type="entry name" value="CPAse_ATP-bd"/>
</dbReference>
<evidence type="ECO:0000259" key="2">
    <source>
        <dbReference type="PROSITE" id="PS50975"/>
    </source>
</evidence>
<dbReference type="AlphaFoldDB" id="B2A3J9"/>
<evidence type="ECO:0000313" key="3">
    <source>
        <dbReference type="EMBL" id="ACB86428.1"/>
    </source>
</evidence>
<keyword evidence="1" id="KW-0067">ATP-binding</keyword>
<organism evidence="3 4">
    <name type="scientific">Natranaerobius thermophilus (strain ATCC BAA-1301 / DSM 18059 / JW/NM-WN-LF)</name>
    <dbReference type="NCBI Taxonomy" id="457570"/>
    <lineage>
        <taxon>Bacteria</taxon>
        <taxon>Bacillati</taxon>
        <taxon>Bacillota</taxon>
        <taxon>Clostridia</taxon>
        <taxon>Natranaerobiales</taxon>
        <taxon>Natranaerobiaceae</taxon>
        <taxon>Natranaerobius</taxon>
    </lineage>
</organism>
<evidence type="ECO:0000313" key="4">
    <source>
        <dbReference type="Proteomes" id="UP000001683"/>
    </source>
</evidence>